<evidence type="ECO:0000313" key="2">
    <source>
        <dbReference type="Proteomes" id="UP000632659"/>
    </source>
</evidence>
<comment type="caution">
    <text evidence="1">The sequence shown here is derived from an EMBL/GenBank/DDBJ whole genome shotgun (WGS) entry which is preliminary data.</text>
</comment>
<gene>
    <name evidence="1" type="ORF">H8702_10915</name>
</gene>
<keyword evidence="2" id="KW-1185">Reference proteome</keyword>
<sequence length="52" mass="6225">MRKKQDGWMLSKFDDNTLKFARQVLALETSFYRQNCPVDKRIRSVTPKLVQH</sequence>
<protein>
    <submittedName>
        <fullName evidence="1">Uncharacterized protein</fullName>
    </submittedName>
</protein>
<proteinExistence type="predicted"/>
<dbReference type="Proteomes" id="UP000632659">
    <property type="component" value="Unassembled WGS sequence"/>
</dbReference>
<name>A0A8J6TXR2_9FIRM</name>
<evidence type="ECO:0000313" key="1">
    <source>
        <dbReference type="EMBL" id="MBC8611605.1"/>
    </source>
</evidence>
<accession>A0A8J6TXR2</accession>
<dbReference type="EMBL" id="JACRTL010000006">
    <property type="protein sequence ID" value="MBC8611605.1"/>
    <property type="molecule type" value="Genomic_DNA"/>
</dbReference>
<organism evidence="1 2">
    <name type="scientific">Massiliimalia timonensis</name>
    <dbReference type="NCBI Taxonomy" id="1987501"/>
    <lineage>
        <taxon>Bacteria</taxon>
        <taxon>Bacillati</taxon>
        <taxon>Bacillota</taxon>
        <taxon>Clostridia</taxon>
        <taxon>Eubacteriales</taxon>
        <taxon>Oscillospiraceae</taxon>
        <taxon>Massiliimalia</taxon>
    </lineage>
</organism>
<reference evidence="1" key="1">
    <citation type="submission" date="2020-08" db="EMBL/GenBank/DDBJ databases">
        <title>Genome public.</title>
        <authorList>
            <person name="Liu C."/>
            <person name="Sun Q."/>
        </authorList>
    </citation>
    <scope>NUCLEOTIDE SEQUENCE</scope>
    <source>
        <strain evidence="1">NSJ-15</strain>
    </source>
</reference>
<dbReference type="AlphaFoldDB" id="A0A8J6TXR2"/>